<dbReference type="InterPro" id="IPR036505">
    <property type="entry name" value="Amidase/PGRP_sf"/>
</dbReference>
<name>A0A518CQP6_9PLAN</name>
<proteinExistence type="inferred from homology"/>
<reference evidence="5 6" key="1">
    <citation type="submission" date="2019-02" db="EMBL/GenBank/DDBJ databases">
        <title>Deep-cultivation of Planctomycetes and their phenomic and genomic characterization uncovers novel biology.</title>
        <authorList>
            <person name="Wiegand S."/>
            <person name="Jogler M."/>
            <person name="Boedeker C."/>
            <person name="Pinto D."/>
            <person name="Vollmers J."/>
            <person name="Rivas-Marin E."/>
            <person name="Kohn T."/>
            <person name="Peeters S.H."/>
            <person name="Heuer A."/>
            <person name="Rast P."/>
            <person name="Oberbeckmann S."/>
            <person name="Bunk B."/>
            <person name="Jeske O."/>
            <person name="Meyerdierks A."/>
            <person name="Storesund J.E."/>
            <person name="Kallscheuer N."/>
            <person name="Luecker S."/>
            <person name="Lage O.M."/>
            <person name="Pohl T."/>
            <person name="Merkel B.J."/>
            <person name="Hornburger P."/>
            <person name="Mueller R.-W."/>
            <person name="Bruemmer F."/>
            <person name="Labrenz M."/>
            <person name="Spormann A.M."/>
            <person name="Op den Camp H."/>
            <person name="Overmann J."/>
            <person name="Amann R."/>
            <person name="Jetten M.S.M."/>
            <person name="Mascher T."/>
            <person name="Medema M.H."/>
            <person name="Devos D.P."/>
            <person name="Kaster A.-K."/>
            <person name="Ovreas L."/>
            <person name="Rohde M."/>
            <person name="Galperin M.Y."/>
            <person name="Jogler C."/>
        </authorList>
    </citation>
    <scope>NUCLEOTIDE SEQUENCE [LARGE SCALE GENOMIC DNA]</scope>
    <source>
        <strain evidence="5 6">Pla110</strain>
    </source>
</reference>
<feature type="region of interest" description="Disordered" evidence="2">
    <location>
        <begin position="1"/>
        <end position="45"/>
    </location>
</feature>
<evidence type="ECO:0000256" key="1">
    <source>
        <dbReference type="ARBA" id="ARBA00007553"/>
    </source>
</evidence>
<feature type="domain" description="N-acetylmuramoyl-L-alanine amidase" evidence="3">
    <location>
        <begin position="40"/>
        <end position="180"/>
    </location>
</feature>
<dbReference type="Gene3D" id="3.40.80.10">
    <property type="entry name" value="Peptidoglycan recognition protein-like"/>
    <property type="match status" value="1"/>
</dbReference>
<evidence type="ECO:0000259" key="4">
    <source>
        <dbReference type="SMART" id="SM00701"/>
    </source>
</evidence>
<sequence length="215" mass="23839">MALPHPASIQPQPAFMPLESGPGSAGQTPAAREISQTGNPWKPNEEERDWKWIVVHHTATDRGSVESIHETHLKRRDGNGNPWLGIGYHFVIGNGQGMEDGDIEPTFRWRQQMHGAHAGRAAENQQGIGIVLVGNFENKPPSPAQLTAVKRLVFTLKQEYGIDSDNVIGHYDIKTTACPGKHFPIAEIGFSEQPWTFSWRDPDESKSDLFSLEGN</sequence>
<dbReference type="SMART" id="SM00644">
    <property type="entry name" value="Ami_2"/>
    <property type="match status" value="1"/>
</dbReference>
<accession>A0A518CQP6</accession>
<dbReference type="CDD" id="cd06583">
    <property type="entry name" value="PGRP"/>
    <property type="match status" value="1"/>
</dbReference>
<dbReference type="GO" id="GO:0009253">
    <property type="term" value="P:peptidoglycan catabolic process"/>
    <property type="evidence" value="ECO:0007669"/>
    <property type="project" value="InterPro"/>
</dbReference>
<dbReference type="SMART" id="SM00701">
    <property type="entry name" value="PGRP"/>
    <property type="match status" value="1"/>
</dbReference>
<evidence type="ECO:0000256" key="2">
    <source>
        <dbReference type="SAM" id="MobiDB-lite"/>
    </source>
</evidence>
<evidence type="ECO:0000313" key="5">
    <source>
        <dbReference type="EMBL" id="QDU81535.1"/>
    </source>
</evidence>
<dbReference type="KEGG" id="plon:Pla110_32770"/>
<dbReference type="AlphaFoldDB" id="A0A518CQP6"/>
<keyword evidence="6" id="KW-1185">Reference proteome</keyword>
<dbReference type="GO" id="GO:0008270">
    <property type="term" value="F:zinc ion binding"/>
    <property type="evidence" value="ECO:0007669"/>
    <property type="project" value="InterPro"/>
</dbReference>
<feature type="domain" description="Peptidoglycan recognition protein family" evidence="4">
    <location>
        <begin position="41"/>
        <end position="174"/>
    </location>
</feature>
<dbReference type="InterPro" id="IPR015510">
    <property type="entry name" value="PGRP"/>
</dbReference>
<dbReference type="GO" id="GO:0008745">
    <property type="term" value="F:N-acetylmuramoyl-L-alanine amidase activity"/>
    <property type="evidence" value="ECO:0007669"/>
    <property type="project" value="InterPro"/>
</dbReference>
<organism evidence="5 6">
    <name type="scientific">Polystyrenella longa</name>
    <dbReference type="NCBI Taxonomy" id="2528007"/>
    <lineage>
        <taxon>Bacteria</taxon>
        <taxon>Pseudomonadati</taxon>
        <taxon>Planctomycetota</taxon>
        <taxon>Planctomycetia</taxon>
        <taxon>Planctomycetales</taxon>
        <taxon>Planctomycetaceae</taxon>
        <taxon>Polystyrenella</taxon>
    </lineage>
</organism>
<dbReference type="OrthoDB" id="9811296at2"/>
<comment type="similarity">
    <text evidence="1">Belongs to the N-acetylmuramoyl-L-alanine amidase 2 family.</text>
</comment>
<evidence type="ECO:0000313" key="6">
    <source>
        <dbReference type="Proteomes" id="UP000317178"/>
    </source>
</evidence>
<dbReference type="Proteomes" id="UP000317178">
    <property type="component" value="Chromosome"/>
</dbReference>
<dbReference type="Pfam" id="PF01510">
    <property type="entry name" value="Amidase_2"/>
    <property type="match status" value="1"/>
</dbReference>
<dbReference type="EMBL" id="CP036281">
    <property type="protein sequence ID" value="QDU81535.1"/>
    <property type="molecule type" value="Genomic_DNA"/>
</dbReference>
<dbReference type="SUPFAM" id="SSF55846">
    <property type="entry name" value="N-acetylmuramoyl-L-alanine amidase-like"/>
    <property type="match status" value="1"/>
</dbReference>
<protein>
    <submittedName>
        <fullName evidence="5">N-acetylmuramoyl-L-alanine amidase</fullName>
    </submittedName>
</protein>
<dbReference type="PANTHER" id="PTHR11022:SF41">
    <property type="entry name" value="PEPTIDOGLYCAN-RECOGNITION PROTEIN LC-RELATED"/>
    <property type="match status" value="1"/>
</dbReference>
<evidence type="ECO:0000259" key="3">
    <source>
        <dbReference type="SMART" id="SM00644"/>
    </source>
</evidence>
<dbReference type="PANTHER" id="PTHR11022">
    <property type="entry name" value="PEPTIDOGLYCAN RECOGNITION PROTEIN"/>
    <property type="match status" value="1"/>
</dbReference>
<dbReference type="InterPro" id="IPR006619">
    <property type="entry name" value="PGRP_domain_met/bac"/>
</dbReference>
<dbReference type="InterPro" id="IPR002502">
    <property type="entry name" value="Amidase_domain"/>
</dbReference>
<gene>
    <name evidence="5" type="ORF">Pla110_32770</name>
</gene>